<protein>
    <recommendedName>
        <fullName evidence="3">ATP-binding protein</fullName>
    </recommendedName>
</protein>
<organism evidence="1 2">
    <name type="scientific">Nocardioides marinquilinus</name>
    <dbReference type="NCBI Taxonomy" id="1210400"/>
    <lineage>
        <taxon>Bacteria</taxon>
        <taxon>Bacillati</taxon>
        <taxon>Actinomycetota</taxon>
        <taxon>Actinomycetes</taxon>
        <taxon>Propionibacteriales</taxon>
        <taxon>Nocardioidaceae</taxon>
        <taxon>Nocardioides</taxon>
    </lineage>
</organism>
<dbReference type="Proteomes" id="UP001500221">
    <property type="component" value="Unassembled WGS sequence"/>
</dbReference>
<evidence type="ECO:0008006" key="3">
    <source>
        <dbReference type="Google" id="ProtNLM"/>
    </source>
</evidence>
<proteinExistence type="predicted"/>
<dbReference type="EMBL" id="BAABKG010000001">
    <property type="protein sequence ID" value="GAA5143638.1"/>
    <property type="molecule type" value="Genomic_DNA"/>
</dbReference>
<evidence type="ECO:0000313" key="1">
    <source>
        <dbReference type="EMBL" id="GAA5143638.1"/>
    </source>
</evidence>
<evidence type="ECO:0000313" key="2">
    <source>
        <dbReference type="Proteomes" id="UP001500221"/>
    </source>
</evidence>
<name>A0ABP9PHC4_9ACTN</name>
<dbReference type="SUPFAM" id="SSF109755">
    <property type="entry name" value="PhoU-like"/>
    <property type="match status" value="1"/>
</dbReference>
<keyword evidence="2" id="KW-1185">Reference proteome</keyword>
<sequence>MPSVPARAAPSGRSIDGVNITADLDVLLRSTDRAFREALHAVLDDDVPRAREVLRGSAGRRRLAAAAADELRSRPWVPAPQLTEQLQFVDDLRRIGDLVDHVARHVVAAEDPVALTPSRRTEVTVLLDAGGRRLRQLQAGPSGPALDPAYRGCGAALFEVADHGGRDASAVVGTCGALAVLLLQASRHAMRAA</sequence>
<reference evidence="2" key="1">
    <citation type="journal article" date="2019" name="Int. J. Syst. Evol. Microbiol.">
        <title>The Global Catalogue of Microorganisms (GCM) 10K type strain sequencing project: providing services to taxonomists for standard genome sequencing and annotation.</title>
        <authorList>
            <consortium name="The Broad Institute Genomics Platform"/>
            <consortium name="The Broad Institute Genome Sequencing Center for Infectious Disease"/>
            <person name="Wu L."/>
            <person name="Ma J."/>
        </authorList>
    </citation>
    <scope>NUCLEOTIDE SEQUENCE [LARGE SCALE GENOMIC DNA]</scope>
    <source>
        <strain evidence="2">JCM 18459</strain>
    </source>
</reference>
<gene>
    <name evidence="1" type="ORF">GCM10023340_09490</name>
</gene>
<comment type="caution">
    <text evidence="1">The sequence shown here is derived from an EMBL/GenBank/DDBJ whole genome shotgun (WGS) entry which is preliminary data.</text>
</comment>
<accession>A0ABP9PHC4</accession>